<feature type="domain" description="Disease resistance R13L4/SHOC-2-like LRR" evidence="11">
    <location>
        <begin position="546"/>
        <end position="706"/>
    </location>
</feature>
<sequence length="845" mass="97089">MADGNITYFLEKLGNFVVQEASLFGEVEGQVRLLRNEMEWMRLVLEDADIDTKCNDDKRLKLWVNQIRGVAYDAEDVIDEFMFKIEHQRQRRPNRFLPTCVRFADKLPFIHELDGRIRDINITIEKILANKARYNIESGSPSAAGSSSSTEGVVQREKRIPIVEEADVVGMTREAEAVKQMLVEEESESRVVAIVGMGGLGKTTLAKKVYNHIEVNSHFECRALVYVSQEYRIRELLTGIAHCIMTNLNPEISNMDENQLGKKVNDYLKYRRYLIVLDDVWNIQVWHGLRSHLPESNMRRVLITTRNQQIALDACAKLYELRPLGVKESWELFLKKAFPFGSTSPGVCPAELEDLGKKITEKCKGLPLAIVVSGGLLSRKEKTKSSWEKILKSMEWHLSQGPESCLGILALSYSDLPYFLKSCFLYCGVFPEDCQIKASKLMQMWTAEGFVQGRGEEMVEDVAEEYLEELIHRSMIQVAGRKWDGRVKSCRIHDLLRDLAISKAKDSKFFEVHPNIIFACPFSPRRLIAHNSKNISQHLHSCRLLRSLICSIDFRPVSLISCLRTKLLTVLDLTVHLGLGEIRDLQIGEFIHLKYFSFKNASGSLPWSIGKFVNLQVLDLRGSLLEIPFSIWKLHQLKHLYTGYCTISSQSIMERWFSGDLGLDKMTNLQTLYLATSRYSWLESCSLQKLTQLRKLYLYKQRFKNSYEFYPSNLVELKLEICELEQDPMLTLDKLPNLRVLKLMRASYRGKKMTCSSGGFSQLEYLRLDDLNCLEELKVEEGAMPTLKTLQIADCYGIKTLLHELLKLKNLQQVDLKYMDDGLIREIKTTMGEEFDKIRGITSIN</sequence>
<evidence type="ECO:0000256" key="3">
    <source>
        <dbReference type="ARBA" id="ARBA00022490"/>
    </source>
</evidence>
<dbReference type="InterPro" id="IPR042197">
    <property type="entry name" value="Apaf_helical"/>
</dbReference>
<dbReference type="AlphaFoldDB" id="A0A438D5E8"/>
<dbReference type="Gene3D" id="1.10.10.10">
    <property type="entry name" value="Winged helix-like DNA-binding domain superfamily/Winged helix DNA-binding domain"/>
    <property type="match status" value="1"/>
</dbReference>
<evidence type="ECO:0000256" key="4">
    <source>
        <dbReference type="ARBA" id="ARBA00022667"/>
    </source>
</evidence>
<dbReference type="Gene3D" id="3.80.10.10">
    <property type="entry name" value="Ribonuclease Inhibitor"/>
    <property type="match status" value="1"/>
</dbReference>
<feature type="domain" description="Disease resistance N-terminal" evidence="9">
    <location>
        <begin position="7"/>
        <end position="92"/>
    </location>
</feature>
<dbReference type="FunFam" id="3.40.50.300:FF:001091">
    <property type="entry name" value="Probable disease resistance protein At1g61300"/>
    <property type="match status" value="1"/>
</dbReference>
<evidence type="ECO:0000259" key="11">
    <source>
        <dbReference type="Pfam" id="PF23598"/>
    </source>
</evidence>
<keyword evidence="7" id="KW-0611">Plant defense</keyword>
<dbReference type="SUPFAM" id="SSF52540">
    <property type="entry name" value="P-loop containing nucleoside triphosphate hydrolases"/>
    <property type="match status" value="1"/>
</dbReference>
<evidence type="ECO:0000256" key="1">
    <source>
        <dbReference type="ARBA" id="ARBA00002074"/>
    </source>
</evidence>
<dbReference type="InterPro" id="IPR027417">
    <property type="entry name" value="P-loop_NTPase"/>
</dbReference>
<dbReference type="Proteomes" id="UP000288805">
    <property type="component" value="Unassembled WGS sequence"/>
</dbReference>
<comment type="subcellular location">
    <subcellularLocation>
        <location evidence="2">Cytoplasm</location>
    </subcellularLocation>
</comment>
<evidence type="ECO:0000259" key="9">
    <source>
        <dbReference type="Pfam" id="PF18052"/>
    </source>
</evidence>
<dbReference type="InterPro" id="IPR055414">
    <property type="entry name" value="LRR_R13L4/SHOC2-like"/>
</dbReference>
<dbReference type="PANTHER" id="PTHR23155">
    <property type="entry name" value="DISEASE RESISTANCE PROTEIN RP"/>
    <property type="match status" value="1"/>
</dbReference>
<reference evidence="12 13" key="1">
    <citation type="journal article" date="2018" name="PLoS Genet.">
        <title>Population sequencing reveals clonal diversity and ancestral inbreeding in the grapevine cultivar Chardonnay.</title>
        <authorList>
            <person name="Roach M.J."/>
            <person name="Johnson D.L."/>
            <person name="Bohlmann J."/>
            <person name="van Vuuren H.J."/>
            <person name="Jones S.J."/>
            <person name="Pretorius I.S."/>
            <person name="Schmidt S.A."/>
            <person name="Borneman A.R."/>
        </authorList>
    </citation>
    <scope>NUCLEOTIDE SEQUENCE [LARGE SCALE GENOMIC DNA]</scope>
    <source>
        <strain evidence="13">cv. Chardonnay</strain>
        <tissue evidence="12">Leaf</tissue>
    </source>
</reference>
<feature type="domain" description="Disease resistance R13L4/SHOC-2-like LRR" evidence="11">
    <location>
        <begin position="712"/>
        <end position="818"/>
    </location>
</feature>
<evidence type="ECO:0000256" key="7">
    <source>
        <dbReference type="ARBA" id="ARBA00022821"/>
    </source>
</evidence>
<dbReference type="InterPro" id="IPR002182">
    <property type="entry name" value="NB-ARC"/>
</dbReference>
<comment type="caution">
    <text evidence="12">The sequence shown here is derived from an EMBL/GenBank/DDBJ whole genome shotgun (WGS) entry which is preliminary data.</text>
</comment>
<proteinExistence type="predicted"/>
<evidence type="ECO:0000256" key="2">
    <source>
        <dbReference type="ARBA" id="ARBA00004496"/>
    </source>
</evidence>
<dbReference type="InterPro" id="IPR058922">
    <property type="entry name" value="WHD_DRP"/>
</dbReference>
<dbReference type="PANTHER" id="PTHR23155:SF1152">
    <property type="entry name" value="AAA+ ATPASE DOMAIN-CONTAINING PROTEIN"/>
    <property type="match status" value="1"/>
</dbReference>
<accession>A0A438D5E8</accession>
<evidence type="ECO:0000259" key="8">
    <source>
        <dbReference type="Pfam" id="PF00931"/>
    </source>
</evidence>
<dbReference type="PRINTS" id="PR00364">
    <property type="entry name" value="DISEASERSIST"/>
</dbReference>
<dbReference type="Pfam" id="PF18052">
    <property type="entry name" value="Rx_N"/>
    <property type="match status" value="1"/>
</dbReference>
<organism evidence="12 13">
    <name type="scientific">Vitis vinifera</name>
    <name type="common">Grape</name>
    <dbReference type="NCBI Taxonomy" id="29760"/>
    <lineage>
        <taxon>Eukaryota</taxon>
        <taxon>Viridiplantae</taxon>
        <taxon>Streptophyta</taxon>
        <taxon>Embryophyta</taxon>
        <taxon>Tracheophyta</taxon>
        <taxon>Spermatophyta</taxon>
        <taxon>Magnoliopsida</taxon>
        <taxon>eudicotyledons</taxon>
        <taxon>Gunneridae</taxon>
        <taxon>Pentapetalae</taxon>
        <taxon>rosids</taxon>
        <taxon>Vitales</taxon>
        <taxon>Vitaceae</taxon>
        <taxon>Viteae</taxon>
        <taxon>Vitis</taxon>
    </lineage>
</organism>
<dbReference type="InterPro" id="IPR038005">
    <property type="entry name" value="RX-like_CC"/>
</dbReference>
<evidence type="ECO:0000256" key="5">
    <source>
        <dbReference type="ARBA" id="ARBA00022737"/>
    </source>
</evidence>
<evidence type="ECO:0000313" key="12">
    <source>
        <dbReference type="EMBL" id="RVW30664.1"/>
    </source>
</evidence>
<dbReference type="Pfam" id="PF23559">
    <property type="entry name" value="WHD_DRP"/>
    <property type="match status" value="1"/>
</dbReference>
<keyword evidence="5" id="KW-0677">Repeat</keyword>
<dbReference type="Pfam" id="PF23598">
    <property type="entry name" value="LRR_14"/>
    <property type="match status" value="2"/>
</dbReference>
<dbReference type="Gene3D" id="1.20.5.4130">
    <property type="match status" value="1"/>
</dbReference>
<keyword evidence="4" id="KW-0381">Hypersensitive response</keyword>
<dbReference type="FunFam" id="1.10.10.10:FF:000322">
    <property type="entry name" value="Probable disease resistance protein At1g63360"/>
    <property type="match status" value="1"/>
</dbReference>
<evidence type="ECO:0000256" key="6">
    <source>
        <dbReference type="ARBA" id="ARBA00022741"/>
    </source>
</evidence>
<evidence type="ECO:0000313" key="13">
    <source>
        <dbReference type="Proteomes" id="UP000288805"/>
    </source>
</evidence>
<dbReference type="InterPro" id="IPR032675">
    <property type="entry name" value="LRR_dom_sf"/>
</dbReference>
<feature type="domain" description="Disease resistance protein winged helix" evidence="10">
    <location>
        <begin position="429"/>
        <end position="500"/>
    </location>
</feature>
<dbReference type="InterPro" id="IPR041118">
    <property type="entry name" value="Rx_N"/>
</dbReference>
<dbReference type="Gene3D" id="1.10.8.430">
    <property type="entry name" value="Helical domain of apoptotic protease-activating factors"/>
    <property type="match status" value="1"/>
</dbReference>
<dbReference type="EMBL" id="QGNW01001790">
    <property type="protein sequence ID" value="RVW30664.1"/>
    <property type="molecule type" value="Genomic_DNA"/>
</dbReference>
<keyword evidence="6" id="KW-0547">Nucleotide-binding</keyword>
<dbReference type="InterPro" id="IPR044974">
    <property type="entry name" value="Disease_R_plants"/>
</dbReference>
<comment type="function">
    <text evidence="1">Confers resistance to late blight (Phytophthora infestans) races carrying the avirulence gene Avr1. Resistance proteins guard the plant against pathogens that contain an appropriate avirulence protein via an indirect interaction with this avirulence protein. That triggers a defense system including the hypersensitive response, which restricts the pathogen growth.</text>
</comment>
<gene>
    <name evidence="12" type="primary">VvCHDh000912_1</name>
    <name evidence="12" type="ORF">CK203_101254</name>
</gene>
<protein>
    <submittedName>
        <fullName evidence="12">Putative disease resistance protein</fullName>
    </submittedName>
</protein>
<dbReference type="GO" id="GO:0009626">
    <property type="term" value="P:plant-type hypersensitive response"/>
    <property type="evidence" value="ECO:0007669"/>
    <property type="project" value="UniProtKB-KW"/>
</dbReference>
<dbReference type="InterPro" id="IPR036388">
    <property type="entry name" value="WH-like_DNA-bd_sf"/>
</dbReference>
<dbReference type="Gene3D" id="3.40.50.300">
    <property type="entry name" value="P-loop containing nucleotide triphosphate hydrolases"/>
    <property type="match status" value="1"/>
</dbReference>
<dbReference type="CDD" id="cd14798">
    <property type="entry name" value="RX-CC_like"/>
    <property type="match status" value="1"/>
</dbReference>
<dbReference type="GO" id="GO:0043531">
    <property type="term" value="F:ADP binding"/>
    <property type="evidence" value="ECO:0007669"/>
    <property type="project" value="InterPro"/>
</dbReference>
<name>A0A438D5E8_VITVI</name>
<feature type="domain" description="NB-ARC" evidence="8">
    <location>
        <begin position="174"/>
        <end position="339"/>
    </location>
</feature>
<evidence type="ECO:0000259" key="10">
    <source>
        <dbReference type="Pfam" id="PF23559"/>
    </source>
</evidence>
<dbReference type="SUPFAM" id="SSF52058">
    <property type="entry name" value="L domain-like"/>
    <property type="match status" value="1"/>
</dbReference>
<keyword evidence="3" id="KW-0963">Cytoplasm</keyword>
<dbReference type="Pfam" id="PF00931">
    <property type="entry name" value="NB-ARC"/>
    <property type="match status" value="1"/>
</dbReference>